<dbReference type="AlphaFoldDB" id="A0ABD1XPC0"/>
<feature type="domain" description="Reverse transcriptase" evidence="1">
    <location>
        <begin position="205"/>
        <end position="483"/>
    </location>
</feature>
<keyword evidence="3" id="KW-1185">Reference proteome</keyword>
<dbReference type="Proteomes" id="UP001605036">
    <property type="component" value="Unassembled WGS sequence"/>
</dbReference>
<dbReference type="InterPro" id="IPR000477">
    <property type="entry name" value="RT_dom"/>
</dbReference>
<organism evidence="2 3">
    <name type="scientific">Riccia fluitans</name>
    <dbReference type="NCBI Taxonomy" id="41844"/>
    <lineage>
        <taxon>Eukaryota</taxon>
        <taxon>Viridiplantae</taxon>
        <taxon>Streptophyta</taxon>
        <taxon>Embryophyta</taxon>
        <taxon>Marchantiophyta</taxon>
        <taxon>Marchantiopsida</taxon>
        <taxon>Marchantiidae</taxon>
        <taxon>Marchantiales</taxon>
        <taxon>Ricciaceae</taxon>
        <taxon>Riccia</taxon>
    </lineage>
</organism>
<evidence type="ECO:0000313" key="2">
    <source>
        <dbReference type="EMBL" id="KAL2610767.1"/>
    </source>
</evidence>
<gene>
    <name evidence="2" type="ORF">R1flu_022459</name>
</gene>
<accession>A0ABD1XPC0</accession>
<dbReference type="Pfam" id="PF00078">
    <property type="entry name" value="RVT_1"/>
    <property type="match status" value="1"/>
</dbReference>
<evidence type="ECO:0000259" key="1">
    <source>
        <dbReference type="PROSITE" id="PS50878"/>
    </source>
</evidence>
<dbReference type="PANTHER" id="PTHR19446">
    <property type="entry name" value="REVERSE TRANSCRIPTASES"/>
    <property type="match status" value="1"/>
</dbReference>
<sequence>MRSFMKTKQREQSTQISQIDELGKKLKLCHEALPPCPSDEQKAEIFQLETEKRKREHTRDRLVRIWSRARFVAKGDAPSKYFLSLHRKQILQHHFAKLRLPDGSETTNKTAITLEATRMFSTLYTSENRTAEARKDIAFILSKLSNKISDDQRKMLEELLSTNEIRDSLFSFPKGKVPGIDGTNAEALQAVWDFIEPVYLKVLQYFWSSGVLPLNWLEGIIKLIPKGESKERLTDWRPITLLNTYYKIIAKILATRLQLILPGIISPQQTGFIQGRNMMDNILSFWLTNDILIQQKRSGLFLKLDFEKAFDWVEHDYLWDTMNKLGFGELFIRLVQGLTEGAQTLIHINGTFSPRFDVLHGVRQGCPLAPLLLAISTKPLMALLREANIRGTLKPLAFGGSAVADFSLFADNMGVYLDLDESSFLTLRGIFSFFESASGARLNLHKSFALIIGTHNDMPQWLQRIGCAIMEHKKVYRYLGAPIGSGLSQDQMISFCLDRMVARLNLWTNKLLSFEGRVVLTKHILLTIPVFFLSTESIEKIARNFLWGNTEEGKHKRGLIPWLALKRGKRFGGLGFKDRFKRNGNIVRGSYQPQELLLLKRPTYPGKSYMAKSLIAAWSLTTKDLHWSPQKVLIPEHLTLRDLVSLIIQKDNLTNQELKEVMADLRTRRVTTTRLLWQKKEQLFTSGRTHLRTNTINMLRRLIRATGLAPVELHRARGWSWKKKDPVSSVSRPASKLYKITRPKTDWAMELNNKWGLKDSGPTWNRRWKLVWHSQVHLKDATFIWKML</sequence>
<dbReference type="CDD" id="cd01650">
    <property type="entry name" value="RT_nLTR_like"/>
    <property type="match status" value="1"/>
</dbReference>
<evidence type="ECO:0000313" key="3">
    <source>
        <dbReference type="Proteomes" id="UP001605036"/>
    </source>
</evidence>
<comment type="caution">
    <text evidence="2">The sequence shown here is derived from an EMBL/GenBank/DDBJ whole genome shotgun (WGS) entry which is preliminary data.</text>
</comment>
<reference evidence="2 3" key="1">
    <citation type="submission" date="2024-09" db="EMBL/GenBank/DDBJ databases">
        <title>Chromosome-scale assembly of Riccia fluitans.</title>
        <authorList>
            <person name="Paukszto L."/>
            <person name="Sawicki J."/>
            <person name="Karawczyk K."/>
            <person name="Piernik-Szablinska J."/>
            <person name="Szczecinska M."/>
            <person name="Mazdziarz M."/>
        </authorList>
    </citation>
    <scope>NUCLEOTIDE SEQUENCE [LARGE SCALE GENOMIC DNA]</scope>
    <source>
        <strain evidence="2">Rf_01</strain>
        <tissue evidence="2">Aerial parts of the thallus</tissue>
    </source>
</reference>
<dbReference type="EMBL" id="JBHFFA010000007">
    <property type="protein sequence ID" value="KAL2610767.1"/>
    <property type="molecule type" value="Genomic_DNA"/>
</dbReference>
<dbReference type="PROSITE" id="PS50878">
    <property type="entry name" value="RT_POL"/>
    <property type="match status" value="1"/>
</dbReference>
<proteinExistence type="predicted"/>
<name>A0ABD1XPC0_9MARC</name>
<protein>
    <recommendedName>
        <fullName evidence="1">Reverse transcriptase domain-containing protein</fullName>
    </recommendedName>
</protein>